<dbReference type="EMBL" id="JAMPLM010000032">
    <property type="protein sequence ID" value="MEP1061378.1"/>
    <property type="molecule type" value="Genomic_DNA"/>
</dbReference>
<gene>
    <name evidence="1" type="ORF">NDI38_23385</name>
</gene>
<proteinExistence type="predicted"/>
<protein>
    <submittedName>
        <fullName evidence="1">Uncharacterized protein</fullName>
    </submittedName>
</protein>
<accession>A0ABV0KQR4</accession>
<organism evidence="1 2">
    <name type="scientific">Stenomitos frigidus AS-A4</name>
    <dbReference type="NCBI Taxonomy" id="2933935"/>
    <lineage>
        <taxon>Bacteria</taxon>
        <taxon>Bacillati</taxon>
        <taxon>Cyanobacteriota</taxon>
        <taxon>Cyanophyceae</taxon>
        <taxon>Leptolyngbyales</taxon>
        <taxon>Leptolyngbyaceae</taxon>
        <taxon>Stenomitos</taxon>
    </lineage>
</organism>
<sequence>MTHLSESLRVVLSIAAILLSSRVAEAYRPHLHKHSTMMPSGAIALFSRWLSSGTRAEPGSYP</sequence>
<keyword evidence="2" id="KW-1185">Reference proteome</keyword>
<evidence type="ECO:0000313" key="1">
    <source>
        <dbReference type="EMBL" id="MEP1061378.1"/>
    </source>
</evidence>
<dbReference type="Proteomes" id="UP001476950">
    <property type="component" value="Unassembled WGS sequence"/>
</dbReference>
<comment type="caution">
    <text evidence="1">The sequence shown here is derived from an EMBL/GenBank/DDBJ whole genome shotgun (WGS) entry which is preliminary data.</text>
</comment>
<dbReference type="RefSeq" id="WP_190449761.1">
    <property type="nucleotide sequence ID" value="NZ_JAMPLM010000032.1"/>
</dbReference>
<reference evidence="1 2" key="1">
    <citation type="submission" date="2022-04" db="EMBL/GenBank/DDBJ databases">
        <title>Positive selection, recombination, and allopatry shape intraspecific diversity of widespread and dominant cyanobacteria.</title>
        <authorList>
            <person name="Wei J."/>
            <person name="Shu W."/>
            <person name="Hu C."/>
        </authorList>
    </citation>
    <scope>NUCLEOTIDE SEQUENCE [LARGE SCALE GENOMIC DNA]</scope>
    <source>
        <strain evidence="1 2">AS-A4</strain>
    </source>
</reference>
<evidence type="ECO:0000313" key="2">
    <source>
        <dbReference type="Proteomes" id="UP001476950"/>
    </source>
</evidence>
<name>A0ABV0KQR4_9CYAN</name>